<keyword evidence="2" id="KW-1185">Reference proteome</keyword>
<organism evidence="1 2">
    <name type="scientific">Pseudoflavonifractor capillosus ATCC 29799</name>
    <dbReference type="NCBI Taxonomy" id="411467"/>
    <lineage>
        <taxon>Bacteria</taxon>
        <taxon>Bacillati</taxon>
        <taxon>Bacillota</taxon>
        <taxon>Clostridia</taxon>
        <taxon>Eubacteriales</taxon>
        <taxon>Oscillospiraceae</taxon>
        <taxon>Pseudoflavonifractor</taxon>
    </lineage>
</organism>
<evidence type="ECO:0000313" key="2">
    <source>
        <dbReference type="Proteomes" id="UP000003639"/>
    </source>
</evidence>
<proteinExistence type="predicted"/>
<dbReference type="EMBL" id="AAXG02000047">
    <property type="protein sequence ID" value="EDM97959.1"/>
    <property type="molecule type" value="Genomic_DNA"/>
</dbReference>
<dbReference type="Proteomes" id="UP000003639">
    <property type="component" value="Unassembled WGS sequence"/>
</dbReference>
<evidence type="ECO:0000313" key="1">
    <source>
        <dbReference type="EMBL" id="EDM97959.1"/>
    </source>
</evidence>
<dbReference type="eggNOG" id="COG0433">
    <property type="taxonomic scope" value="Bacteria"/>
</dbReference>
<gene>
    <name evidence="1" type="ORF">BACCAP_04439</name>
</gene>
<sequence>MILFVGRHISDEELKLVADCPWSCVMTSRTDAAFSTYFKKAERSVQEYTTRAEIPARPLNREKLPILRLCGVEGHTQEEAANDDAFLQSIGLSDGGADTAAANHAQELLQLLPSLLDCVSQMVVTGYRPETEGELSLAVFARALLAVPDGNVQFWDVDLEQPSGGQLQQIADRKGFALSPDKLADIIRERTEDVEPVTPSESGDLYYVNNGPVSIRPEELMHYSYLATLLTDRTVYKIRPYGKLQYEKWFSNFLELSASNGPQWYGYLPHSTFYIKRSYEDTIVQLTRKMLAGGGMFDSQESGPIVLTGHPSSSKSITLGALAYRIYNEKLCPVIFIQNDTLLFYNGSQELDDLDNLMQYIEQQDGMGATRILLVWDCSSYRSGVSNAQNLVRQLNNRGRRFVLVCSAYSKPEDNAPGTEFYRMEKTGESTRFVTCDQEHAQVIRSRQSYYVPTTRTLTEREVADLRNKFKEYSGIDPATLRSWFDRLGREGEPDIFNYFYKLIALLRPQLEEGLSREQRKVAQYVNERFDKILGGEKKKQELSPMMQAFLKAGFTPEEIPAEVTGAEKEGSDTEFNEALDRMNLCVAMFSRFKLDMPSGLAFSILLDESSRGSVYSTENRALFHEVTNIPWLYYGESETGGDFVFRFRNALEAKIFLDNKGYGGREQVELLCDIMDLYGQDYRRSQCIDEELTKSLQDLLRLMGPNSRYLPFQQRKEGHGDILSNLDRLIEKVEDIRDVYGVPDVDMGFASIIVTFTRKFYGGLWDEACKDRISAGQKPWEYDSERYSVECYEYRLKRLYEALTLANRCVDELDGTIRSRDDWYSKQHLAEQRDMLMVEIAQCNSLVERMGEEYRACCQACDAKPEQIQYSGCHMQYPEIFRQLVRVINRQPTNGYAYNVLFKAFLRAYDKESRSEKRLQYLSEIMQIVDICSNTEVLNRGANGRDEINENITAIQALSNDFRISIDEIKNRSAGEQNTYYDLYDKLLEANNPAAITFICQKELDRAKIAFRMNSQLSDYQVMMCEKIRKFMRSSENFQCITTNAYALAMLIRVSWMSYNERSLQGSAECQLTKLSQSQWEDLHGLCRQYFDRAEAAGRQPILVLLYALSTLQTSWNYNAAIQILNTLDEGQFYASARMRTPFMICDETGKPLKYSGTVLSTKDYSGYIRVNNVPEHLGSKTGIRFHRANLGRTTRMPERNSVLTDLELGIGYMGLSVYTDSGRQERGAQ</sequence>
<accession>A6P1R7</accession>
<dbReference type="STRING" id="411467.BACCAP_04439"/>
<protein>
    <submittedName>
        <fullName evidence="1">Uncharacterized protein</fullName>
    </submittedName>
</protein>
<dbReference type="AlphaFoldDB" id="A6P1R7"/>
<comment type="caution">
    <text evidence="1">The sequence shown here is derived from an EMBL/GenBank/DDBJ whole genome shotgun (WGS) entry which is preliminary data.</text>
</comment>
<name>A6P1R7_9FIRM</name>
<reference evidence="1 2" key="1">
    <citation type="submission" date="2007-04" db="EMBL/GenBank/DDBJ databases">
        <authorList>
            <person name="Fulton L."/>
            <person name="Clifton S."/>
            <person name="Fulton B."/>
            <person name="Xu J."/>
            <person name="Minx P."/>
            <person name="Pepin K.H."/>
            <person name="Johnson M."/>
            <person name="Thiruvilangam P."/>
            <person name="Bhonagiri V."/>
            <person name="Nash W.E."/>
            <person name="Mardis E.R."/>
            <person name="Wilson R.K."/>
        </authorList>
    </citation>
    <scope>NUCLEOTIDE SEQUENCE [LARGE SCALE GENOMIC DNA]</scope>
    <source>
        <strain evidence="1 2">ATCC 29799</strain>
    </source>
</reference>
<reference evidence="1 2" key="2">
    <citation type="submission" date="2007-06" db="EMBL/GenBank/DDBJ databases">
        <title>Draft genome sequence of Pseudoflavonifractor capillosus ATCC 29799.</title>
        <authorList>
            <person name="Sudarsanam P."/>
            <person name="Ley R."/>
            <person name="Guruge J."/>
            <person name="Turnbaugh P.J."/>
            <person name="Mahowald M."/>
            <person name="Liep D."/>
            <person name="Gordon J."/>
        </authorList>
    </citation>
    <scope>NUCLEOTIDE SEQUENCE [LARGE SCALE GENOMIC DNA]</scope>
    <source>
        <strain evidence="1 2">ATCC 29799</strain>
    </source>
</reference>
<dbReference type="RefSeq" id="WP_006574910.1">
    <property type="nucleotide sequence ID" value="NZ_AAXG02000047.1"/>
</dbReference>